<organism evidence="14 15">
    <name type="scientific">Phakopsora pachyrhizi</name>
    <name type="common">Asian soybean rust disease fungus</name>
    <dbReference type="NCBI Taxonomy" id="170000"/>
    <lineage>
        <taxon>Eukaryota</taxon>
        <taxon>Fungi</taxon>
        <taxon>Dikarya</taxon>
        <taxon>Basidiomycota</taxon>
        <taxon>Pucciniomycotina</taxon>
        <taxon>Pucciniomycetes</taxon>
        <taxon>Pucciniales</taxon>
        <taxon>Phakopsoraceae</taxon>
        <taxon>Phakopsora</taxon>
    </lineage>
</organism>
<dbReference type="InterPro" id="IPR025655">
    <property type="entry name" value="PEX14"/>
</dbReference>
<dbReference type="PANTHER" id="PTHR23058">
    <property type="entry name" value="PEROXISOMAL MEMBRANE PROTEIN PEX14"/>
    <property type="match status" value="1"/>
</dbReference>
<keyword evidence="3 10" id="KW-0653">Protein transport</keyword>
<evidence type="ECO:0000256" key="12">
    <source>
        <dbReference type="SAM" id="MobiDB-lite"/>
    </source>
</evidence>
<evidence type="ECO:0000256" key="4">
    <source>
        <dbReference type="ARBA" id="ARBA00023010"/>
    </source>
</evidence>
<keyword evidence="2 10" id="KW-0813">Transport</keyword>
<feature type="region of interest" description="Disordered" evidence="12">
    <location>
        <begin position="292"/>
        <end position="319"/>
    </location>
</feature>
<evidence type="ECO:0000256" key="11">
    <source>
        <dbReference type="SAM" id="Coils"/>
    </source>
</evidence>
<evidence type="ECO:0000256" key="5">
    <source>
        <dbReference type="ARBA" id="ARBA00023136"/>
    </source>
</evidence>
<evidence type="ECO:0000256" key="2">
    <source>
        <dbReference type="ARBA" id="ARBA00022448"/>
    </source>
</evidence>
<feature type="domain" description="Peroxisome membrane anchor protein Pex14p N-terminal" evidence="13">
    <location>
        <begin position="7"/>
        <end position="51"/>
    </location>
</feature>
<feature type="coiled-coil region" evidence="11">
    <location>
        <begin position="113"/>
        <end position="140"/>
    </location>
</feature>
<evidence type="ECO:0000313" key="14">
    <source>
        <dbReference type="EMBL" id="CAH7681591.1"/>
    </source>
</evidence>
<proteinExistence type="inferred from homology"/>
<gene>
    <name evidence="14" type="ORF">PPACK8108_LOCUS14205</name>
</gene>
<comment type="subcellular location">
    <subcellularLocation>
        <location evidence="9 10">Peroxisome membrane</location>
    </subcellularLocation>
</comment>
<dbReference type="GO" id="GO:0005778">
    <property type="term" value="C:peroxisomal membrane"/>
    <property type="evidence" value="ECO:0007669"/>
    <property type="project" value="UniProtKB-SubCell"/>
</dbReference>
<keyword evidence="5 10" id="KW-0472">Membrane</keyword>
<dbReference type="PANTHER" id="PTHR23058:SF0">
    <property type="entry name" value="PEROXISOMAL MEMBRANE PROTEIN PEX14"/>
    <property type="match status" value="1"/>
</dbReference>
<dbReference type="Proteomes" id="UP001153365">
    <property type="component" value="Unassembled WGS sequence"/>
</dbReference>
<dbReference type="GO" id="GO:0016560">
    <property type="term" value="P:protein import into peroxisome matrix, docking"/>
    <property type="evidence" value="ECO:0007669"/>
    <property type="project" value="UniProtKB-UniRule"/>
</dbReference>
<keyword evidence="4" id="KW-0811">Translocation</keyword>
<evidence type="ECO:0000256" key="3">
    <source>
        <dbReference type="ARBA" id="ARBA00022927"/>
    </source>
</evidence>
<comment type="similarity">
    <text evidence="1 10">Belongs to the peroxin-14 family.</text>
</comment>
<evidence type="ECO:0000313" key="15">
    <source>
        <dbReference type="Proteomes" id="UP001153365"/>
    </source>
</evidence>
<evidence type="ECO:0000256" key="7">
    <source>
        <dbReference type="ARBA" id="ARBA00029502"/>
    </source>
</evidence>
<feature type="compositionally biased region" description="Low complexity" evidence="12">
    <location>
        <begin position="301"/>
        <end position="318"/>
    </location>
</feature>
<dbReference type="GO" id="GO:1990429">
    <property type="term" value="C:peroxisomal importomer complex"/>
    <property type="evidence" value="ECO:0007669"/>
    <property type="project" value="TreeGrafter"/>
</dbReference>
<keyword evidence="15" id="KW-1185">Reference proteome</keyword>
<dbReference type="Pfam" id="PF04695">
    <property type="entry name" value="Pex14_N"/>
    <property type="match status" value="1"/>
</dbReference>
<reference evidence="14" key="1">
    <citation type="submission" date="2022-06" db="EMBL/GenBank/DDBJ databases">
        <authorList>
            <consortium name="SYNGENTA / RWTH Aachen University"/>
        </authorList>
    </citation>
    <scope>NUCLEOTIDE SEQUENCE</scope>
</reference>
<dbReference type="Gene3D" id="1.10.10.10">
    <property type="entry name" value="Winged helix-like DNA-binding domain superfamily/Winged helix DNA-binding domain"/>
    <property type="match status" value="1"/>
</dbReference>
<protein>
    <recommendedName>
        <fullName evidence="7 10">Peroxisomal membrane protein PEX14</fullName>
    </recommendedName>
    <alternativeName>
        <fullName evidence="8 10">Peroxin-14</fullName>
    </alternativeName>
</protein>
<evidence type="ECO:0000256" key="9">
    <source>
        <dbReference type="ARBA" id="ARBA00046271"/>
    </source>
</evidence>
<accession>A0AAV0B6S2</accession>
<evidence type="ECO:0000259" key="13">
    <source>
        <dbReference type="Pfam" id="PF04695"/>
    </source>
</evidence>
<dbReference type="GO" id="GO:0005102">
    <property type="term" value="F:signaling receptor binding"/>
    <property type="evidence" value="ECO:0007669"/>
    <property type="project" value="TreeGrafter"/>
</dbReference>
<comment type="caution">
    <text evidence="14">The sequence shown here is derived from an EMBL/GenBank/DDBJ whole genome shotgun (WGS) entry which is preliminary data.</text>
</comment>
<dbReference type="EMBL" id="CALTRL010003634">
    <property type="protein sequence ID" value="CAH7681591.1"/>
    <property type="molecule type" value="Genomic_DNA"/>
</dbReference>
<feature type="compositionally biased region" description="Basic and acidic residues" evidence="12">
    <location>
        <begin position="368"/>
        <end position="377"/>
    </location>
</feature>
<comment type="function">
    <text evidence="10">Component of the PEX13-PEX14 docking complex, a translocon channel that specifically mediates the import of peroxisomal cargo proteins bound to PEX5 receptor. The PEX13-PEX14 docking complex forms a large import pore which can be opened to a diameter of about 9 nm. Mechanistically, PEX5 receptor along with cargo proteins associates with the PEX14 subunit of the PEX13-PEX14 docking complex in the cytosol, leading to the insertion of the receptor into the organelle membrane with the concomitant translocation of the cargo into the peroxisome matrix.</text>
</comment>
<evidence type="ECO:0000256" key="1">
    <source>
        <dbReference type="ARBA" id="ARBA00005443"/>
    </source>
</evidence>
<feature type="compositionally biased region" description="Polar residues" evidence="12">
    <location>
        <begin position="378"/>
        <end position="390"/>
    </location>
</feature>
<dbReference type="InterPro" id="IPR036388">
    <property type="entry name" value="WH-like_DNA-bd_sf"/>
</dbReference>
<sequence length="390" mass="42220">MGNTGLREDLISSAVSFLRDPTVADSPLTKRISFLESKGLTQSETDEALRRASTIPTIPQPITSRGGRYGNPTEIERDWRDWFVMTVIGGGVGYLFTKLAKKYLVPALQPPSQTELEEAQARLEERYDEVSELLQAIRSDTETVKGEVKEQSQKLNDTVKSVELAVEECLSGEAKRDKEMLIVQEEMEALRDAIPQMLEKNKEAQTAAILDLQTELKSLKSLLAVRTTPATTQVSAQPQSSTIFPSQGPLTGTIPSTFGLQPSASALSRFTNNRPIGIPAWQLANAPVNGDSRISNVNGESHSSSSSLPLTSTGSSSSAKVQGISKLNSILPKAAEDSLNSEPEGVSDNAEQTADYDDDHVINSSYHMLEDVKDDKANPQSASPSNSVAK</sequence>
<evidence type="ECO:0000256" key="10">
    <source>
        <dbReference type="RuleBase" id="RU367032"/>
    </source>
</evidence>
<evidence type="ECO:0000256" key="8">
    <source>
        <dbReference type="ARBA" id="ARBA00029691"/>
    </source>
</evidence>
<evidence type="ECO:0000256" key="6">
    <source>
        <dbReference type="ARBA" id="ARBA00023140"/>
    </source>
</evidence>
<keyword evidence="6 10" id="KW-0576">Peroxisome</keyword>
<name>A0AAV0B6S2_PHAPC</name>
<dbReference type="InterPro" id="IPR006785">
    <property type="entry name" value="Pex14_N"/>
</dbReference>
<dbReference type="AlphaFoldDB" id="A0AAV0B6S2"/>
<feature type="region of interest" description="Disordered" evidence="12">
    <location>
        <begin position="334"/>
        <end position="390"/>
    </location>
</feature>
<keyword evidence="11" id="KW-0175">Coiled coil</keyword>